<feature type="coiled-coil region" evidence="7">
    <location>
        <begin position="50"/>
        <end position="92"/>
    </location>
</feature>
<evidence type="ECO:0000256" key="7">
    <source>
        <dbReference type="SAM" id="Coils"/>
    </source>
</evidence>
<dbReference type="InterPro" id="IPR036944">
    <property type="entry name" value="PPIase_FKBP_N_sf"/>
</dbReference>
<dbReference type="SUPFAM" id="SSF54534">
    <property type="entry name" value="FKBP-like"/>
    <property type="match status" value="1"/>
</dbReference>
<evidence type="ECO:0000313" key="10">
    <source>
        <dbReference type="Proteomes" id="UP001596996"/>
    </source>
</evidence>
<dbReference type="EMBL" id="JBHTJN010000012">
    <property type="protein sequence ID" value="MFD0966768.1"/>
    <property type="molecule type" value="Genomic_DNA"/>
</dbReference>
<keyword evidence="3 5" id="KW-0697">Rotamase</keyword>
<keyword evidence="4 5" id="KW-0413">Isomerase</keyword>
<keyword evidence="10" id="KW-1185">Reference proteome</keyword>
<evidence type="ECO:0000256" key="4">
    <source>
        <dbReference type="ARBA" id="ARBA00023235"/>
    </source>
</evidence>
<evidence type="ECO:0000256" key="3">
    <source>
        <dbReference type="ARBA" id="ARBA00023110"/>
    </source>
</evidence>
<gene>
    <name evidence="9" type="ORF">ACFQ02_07940</name>
</gene>
<dbReference type="PROSITE" id="PS50059">
    <property type="entry name" value="FKBP_PPIASE"/>
    <property type="match status" value="1"/>
</dbReference>
<dbReference type="Pfam" id="PF00254">
    <property type="entry name" value="FKBP_C"/>
    <property type="match status" value="1"/>
</dbReference>
<sequence>MSIFEQIKLDDISAKGSYGIGLQIGQQLLESQMNVNVEAIAKGIYDSLNQQSQALDLNEVMQALQKLQREAAEKAQAQFKQIEEAGKAYLAENQGKSGVKTTDSGLQYEVLVEGDGAVPSRQDKVRVHYTGTLIDGTVFDSSVKRGQPAEFPVTGVIAGWIEALSMMPVGSKWKLTIPHHLAYGERGAGASIPPFSTLIFEVELLDIL</sequence>
<comment type="caution">
    <text evidence="9">The sequence shown here is derived from an EMBL/GenBank/DDBJ whole genome shotgun (WGS) entry which is preliminary data.</text>
</comment>
<dbReference type="GO" id="GO:0016853">
    <property type="term" value="F:isomerase activity"/>
    <property type="evidence" value="ECO:0007669"/>
    <property type="project" value="UniProtKB-KW"/>
</dbReference>
<dbReference type="Gene3D" id="1.10.287.460">
    <property type="entry name" value="Peptidyl-prolyl cis-trans isomerase, FKBP-type, N-terminal domain"/>
    <property type="match status" value="1"/>
</dbReference>
<dbReference type="EC" id="5.2.1.8" evidence="6"/>
<evidence type="ECO:0000256" key="1">
    <source>
        <dbReference type="ARBA" id="ARBA00000971"/>
    </source>
</evidence>
<evidence type="ECO:0000256" key="6">
    <source>
        <dbReference type="RuleBase" id="RU003915"/>
    </source>
</evidence>
<comment type="catalytic activity">
    <reaction evidence="1 5 6">
        <text>[protein]-peptidylproline (omega=180) = [protein]-peptidylproline (omega=0)</text>
        <dbReference type="Rhea" id="RHEA:16237"/>
        <dbReference type="Rhea" id="RHEA-COMP:10747"/>
        <dbReference type="Rhea" id="RHEA-COMP:10748"/>
        <dbReference type="ChEBI" id="CHEBI:83833"/>
        <dbReference type="ChEBI" id="CHEBI:83834"/>
        <dbReference type="EC" id="5.2.1.8"/>
    </reaction>
</comment>
<accession>A0ABW3IAC5</accession>
<proteinExistence type="inferred from homology"/>
<protein>
    <recommendedName>
        <fullName evidence="6">Peptidyl-prolyl cis-trans isomerase</fullName>
        <ecNumber evidence="6">5.2.1.8</ecNumber>
    </recommendedName>
</protein>
<dbReference type="InterPro" id="IPR001179">
    <property type="entry name" value="PPIase_FKBP_dom"/>
</dbReference>
<evidence type="ECO:0000259" key="8">
    <source>
        <dbReference type="PROSITE" id="PS50059"/>
    </source>
</evidence>
<dbReference type="Pfam" id="PF01346">
    <property type="entry name" value="FKBP_N"/>
    <property type="match status" value="1"/>
</dbReference>
<dbReference type="Gene3D" id="3.10.50.40">
    <property type="match status" value="1"/>
</dbReference>
<dbReference type="PANTHER" id="PTHR43811">
    <property type="entry name" value="FKBP-TYPE PEPTIDYL-PROLYL CIS-TRANS ISOMERASE FKPA"/>
    <property type="match status" value="1"/>
</dbReference>
<dbReference type="InterPro" id="IPR000774">
    <property type="entry name" value="PPIase_FKBP_N"/>
</dbReference>
<dbReference type="InterPro" id="IPR046357">
    <property type="entry name" value="PPIase_dom_sf"/>
</dbReference>
<feature type="domain" description="PPIase FKBP-type" evidence="8">
    <location>
        <begin position="122"/>
        <end position="208"/>
    </location>
</feature>
<dbReference type="NCBIfam" id="NF008602">
    <property type="entry name" value="PRK11570.1"/>
    <property type="match status" value="1"/>
</dbReference>
<keyword evidence="7" id="KW-0175">Coiled coil</keyword>
<organism evidence="9 10">
    <name type="scientific">Seminibacterium arietis</name>
    <dbReference type="NCBI Taxonomy" id="1173502"/>
    <lineage>
        <taxon>Bacteria</taxon>
        <taxon>Pseudomonadati</taxon>
        <taxon>Pseudomonadota</taxon>
        <taxon>Gammaproteobacteria</taxon>
        <taxon>Pasteurellales</taxon>
        <taxon>Pasteurellaceae</taxon>
        <taxon>Seminibacterium</taxon>
    </lineage>
</organism>
<dbReference type="PANTHER" id="PTHR43811:SF23">
    <property type="entry name" value="FKBP-TYPE 22 KDA PEPTIDYL-PROLYL CIS-TRANS ISOMERASE"/>
    <property type="match status" value="1"/>
</dbReference>
<name>A0ABW3IAC5_9PAST</name>
<evidence type="ECO:0000313" key="9">
    <source>
        <dbReference type="EMBL" id="MFD0966768.1"/>
    </source>
</evidence>
<evidence type="ECO:0000256" key="5">
    <source>
        <dbReference type="PROSITE-ProRule" id="PRU00277"/>
    </source>
</evidence>
<dbReference type="Proteomes" id="UP001596996">
    <property type="component" value="Unassembled WGS sequence"/>
</dbReference>
<comment type="similarity">
    <text evidence="2 6">Belongs to the FKBP-type PPIase family.</text>
</comment>
<reference evidence="10" key="1">
    <citation type="journal article" date="2019" name="Int. J. Syst. Evol. Microbiol.">
        <title>The Global Catalogue of Microorganisms (GCM) 10K type strain sequencing project: providing services to taxonomists for standard genome sequencing and annotation.</title>
        <authorList>
            <consortium name="The Broad Institute Genomics Platform"/>
            <consortium name="The Broad Institute Genome Sequencing Center for Infectious Disease"/>
            <person name="Wu L."/>
            <person name="Ma J."/>
        </authorList>
    </citation>
    <scope>NUCLEOTIDE SEQUENCE [LARGE SCALE GENOMIC DNA]</scope>
    <source>
        <strain evidence="10">CCUG 61707</strain>
    </source>
</reference>
<evidence type="ECO:0000256" key="2">
    <source>
        <dbReference type="ARBA" id="ARBA00006577"/>
    </source>
</evidence>
<dbReference type="RefSeq" id="WP_380821484.1">
    <property type="nucleotide sequence ID" value="NZ_JBHTJN010000012.1"/>
</dbReference>